<keyword evidence="2" id="KW-0732">Signal</keyword>
<comment type="caution">
    <text evidence="3">The sequence shown here is derived from an EMBL/GenBank/DDBJ whole genome shotgun (WGS) entry which is preliminary data.</text>
</comment>
<dbReference type="STRING" id="81858.BST23_18235"/>
<feature type="region of interest" description="Disordered" evidence="1">
    <location>
        <begin position="94"/>
        <end position="145"/>
    </location>
</feature>
<sequence length="145" mass="14283">MRKVVKNAAAGALMGGSLLFTAGLGVATAQPDATQTDRVNVAIGTAGVLEDVSVTDAAQIAAALCDVEVSQVNSVVESVVTNGDEQVVCTNNLGSVNIQRGGPGESENAPGQTEDTPGQAESAPGAAEVPAAEAPAAEQPAEGQN</sequence>
<organism evidence="3 4">
    <name type="scientific">Mycolicibacterium elephantis</name>
    <dbReference type="NCBI Taxonomy" id="81858"/>
    <lineage>
        <taxon>Bacteria</taxon>
        <taxon>Bacillati</taxon>
        <taxon>Actinomycetota</taxon>
        <taxon>Actinomycetes</taxon>
        <taxon>Mycobacteriales</taxon>
        <taxon>Mycobacteriaceae</taxon>
        <taxon>Mycolicibacterium</taxon>
    </lineage>
</organism>
<feature type="compositionally biased region" description="Low complexity" evidence="1">
    <location>
        <begin position="120"/>
        <end position="145"/>
    </location>
</feature>
<feature type="chain" id="PRO_5039649596" description="DUF5666 domain-containing protein" evidence="2">
    <location>
        <begin position="23"/>
        <end position="145"/>
    </location>
</feature>
<proteinExistence type="predicted"/>
<evidence type="ECO:0000256" key="1">
    <source>
        <dbReference type="SAM" id="MobiDB-lite"/>
    </source>
</evidence>
<dbReference type="RefSeq" id="WP_064890796.1">
    <property type="nucleotide sequence ID" value="NZ_JBCGVB010000002.1"/>
</dbReference>
<feature type="signal peptide" evidence="2">
    <location>
        <begin position="1"/>
        <end position="22"/>
    </location>
</feature>
<dbReference type="AlphaFoldDB" id="A0A1A0QT55"/>
<evidence type="ECO:0000313" key="3">
    <source>
        <dbReference type="EMBL" id="ORA63743.1"/>
    </source>
</evidence>
<accession>A0A1A0QT55</accession>
<gene>
    <name evidence="3" type="ORF">BST23_18235</name>
</gene>
<protein>
    <recommendedName>
        <fullName evidence="5">DUF5666 domain-containing protein</fullName>
    </recommendedName>
</protein>
<name>A0A1A0QT55_9MYCO</name>
<reference evidence="3 4" key="1">
    <citation type="submission" date="2017-02" db="EMBL/GenBank/DDBJ databases">
        <title>The new phylogeny of genus Mycobacterium.</title>
        <authorList>
            <person name="Tortoli E."/>
            <person name="Trovato A."/>
            <person name="Cirillo D.M."/>
        </authorList>
    </citation>
    <scope>NUCLEOTIDE SEQUENCE [LARGE SCALE GENOMIC DNA]</scope>
    <source>
        <strain evidence="3 4">FI-09383</strain>
    </source>
</reference>
<evidence type="ECO:0000256" key="2">
    <source>
        <dbReference type="SAM" id="SignalP"/>
    </source>
</evidence>
<evidence type="ECO:0008006" key="5">
    <source>
        <dbReference type="Google" id="ProtNLM"/>
    </source>
</evidence>
<accession>A0A1X0CUJ4</accession>
<evidence type="ECO:0000313" key="4">
    <source>
        <dbReference type="Proteomes" id="UP000192772"/>
    </source>
</evidence>
<dbReference type="Proteomes" id="UP000192772">
    <property type="component" value="Unassembled WGS sequence"/>
</dbReference>
<dbReference type="EMBL" id="MVHP01000022">
    <property type="protein sequence ID" value="ORA63743.1"/>
    <property type="molecule type" value="Genomic_DNA"/>
</dbReference>